<reference evidence="2" key="1">
    <citation type="submission" date="2024-03" db="EMBL/GenBank/DDBJ databases">
        <title>Diverse circular DNA viruses in blood, oral, and fecal samples of captive lemurs.</title>
        <authorList>
            <person name="Paietta E.N."/>
            <person name="Kraberger S."/>
            <person name="Lund M.C."/>
            <person name="Custer J.M."/>
            <person name="Vargas K.M."/>
            <person name="Ehmke E.E."/>
            <person name="Yoder A.D."/>
            <person name="Varsani A."/>
        </authorList>
    </citation>
    <scope>NUCLEOTIDE SEQUENCE</scope>
    <source>
        <strain evidence="1">Duke_18_69</strain>
        <strain evidence="2">Duke_23FS_49</strain>
        <strain evidence="3">Duke_24FF_1162</strain>
    </source>
</reference>
<evidence type="ECO:0000313" key="3">
    <source>
        <dbReference type="EMBL" id="XCD04774.1"/>
    </source>
</evidence>
<organism evidence="2">
    <name type="scientific">Dulem virus 147</name>
    <dbReference type="NCBI Taxonomy" id="3145624"/>
    <lineage>
        <taxon>Viruses</taxon>
        <taxon>Monodnaviria</taxon>
        <taxon>Sangervirae</taxon>
        <taxon>Phixviricota</taxon>
        <taxon>Malgrandaviricetes</taxon>
        <taxon>Petitvirales</taxon>
        <taxon>Microviridae</taxon>
        <taxon>Microvirus</taxon>
    </lineage>
</organism>
<proteinExistence type="predicted"/>
<protein>
    <submittedName>
        <fullName evidence="2">Uncharacterized protein</fullName>
    </submittedName>
</protein>
<dbReference type="EMBL" id="PP511504">
    <property type="protein sequence ID" value="XCD04774.1"/>
    <property type="molecule type" value="Genomic_DNA"/>
</dbReference>
<sequence>MKYHLQVNGKVLRSNLTRAKAFAFFDLLKECLPSDYEVSVICSKGDEDFK</sequence>
<dbReference type="EMBL" id="PP511472">
    <property type="protein sequence ID" value="XCD04536.1"/>
    <property type="molecule type" value="Genomic_DNA"/>
</dbReference>
<evidence type="ECO:0000313" key="1">
    <source>
        <dbReference type="EMBL" id="XCD03451.1"/>
    </source>
</evidence>
<dbReference type="EMBL" id="PP511359">
    <property type="protein sequence ID" value="XCD03451.1"/>
    <property type="molecule type" value="Genomic_DNA"/>
</dbReference>
<accession>A0AAU8AY54</accession>
<name>A0AAU8AY54_9VIRU</name>
<evidence type="ECO:0000313" key="2">
    <source>
        <dbReference type="EMBL" id="XCD04536.1"/>
    </source>
</evidence>